<dbReference type="InterPro" id="IPR008080">
    <property type="entry name" value="Parvalbumin"/>
</dbReference>
<feature type="binding site" evidence="5">
    <location>
        <position position="52"/>
    </location>
    <ligand>
        <name>Ca(2+)</name>
        <dbReference type="ChEBI" id="CHEBI:29108"/>
        <label>1</label>
    </ligand>
</feature>
<dbReference type="InterPro" id="IPR011992">
    <property type="entry name" value="EF-hand-dom_pair"/>
</dbReference>
<evidence type="ECO:0000259" key="7">
    <source>
        <dbReference type="PROSITE" id="PS50222"/>
    </source>
</evidence>
<dbReference type="CDD" id="cd16255">
    <property type="entry name" value="EFh_parvalbumin_beta"/>
    <property type="match status" value="1"/>
</dbReference>
<reference evidence="8" key="1">
    <citation type="submission" date="2018-03" db="EMBL/GenBank/DDBJ databases">
        <title>ARS-UCD1.2.</title>
        <authorList>
            <person name="Rosen B.D."/>
            <person name="Bickhart D.M."/>
            <person name="Koren S."/>
            <person name="Schnabel R.D."/>
            <person name="Hall R."/>
            <person name="Zimin A."/>
            <person name="Dreischer C."/>
            <person name="Schultheiss S."/>
            <person name="Schroeder S.G."/>
            <person name="Elsik C.G."/>
            <person name="Couldrey C."/>
            <person name="Liu G.E."/>
            <person name="Van Tassell C.P."/>
            <person name="Phillippy A.M."/>
            <person name="Smith T.P.L."/>
            <person name="Medrano J.F."/>
        </authorList>
    </citation>
    <scope>NUCLEOTIDE SEQUENCE [LARGE SCALE GENOMIC DNA]</scope>
    <source>
        <strain evidence="8">Hereford</strain>
    </source>
</reference>
<feature type="binding site" evidence="5">
    <location>
        <position position="93"/>
    </location>
    <ligand>
        <name>Ca(2+)</name>
        <dbReference type="ChEBI" id="CHEBI:29108"/>
        <label>2</label>
    </ligand>
</feature>
<dbReference type="PANTHER" id="PTHR11653">
    <property type="entry name" value="PARVALBUMIN ALPHA"/>
    <property type="match status" value="1"/>
</dbReference>
<reference evidence="8" key="2">
    <citation type="submission" date="2025-08" db="UniProtKB">
        <authorList>
            <consortium name="Ensembl"/>
        </authorList>
    </citation>
    <scope>IDENTIFICATION</scope>
    <source>
        <strain evidence="8">Hereford</strain>
    </source>
</reference>
<dbReference type="PANTHER" id="PTHR11653:SF4">
    <property type="entry name" value="ONCOMODULIN-2-RELATED"/>
    <property type="match status" value="1"/>
</dbReference>
<dbReference type="PROSITE" id="PS50222">
    <property type="entry name" value="EF_HAND_2"/>
    <property type="match status" value="1"/>
</dbReference>
<dbReference type="SMART" id="SM00054">
    <property type="entry name" value="EFh"/>
    <property type="match status" value="1"/>
</dbReference>
<dbReference type="PRINTS" id="PR01697">
    <property type="entry name" value="PARVALBUMIN"/>
</dbReference>
<sequence length="187" mass="21103">MSITDVLSADDIAAALQECQDPDTFEPQKFFQTSGLAKMSASQVKDVFRFIDNDQSGYLDEEELKFFLQKFESGARELTESETKSLMAAADNDGDGKIGADGKDPSLQGFKEVCFPGHQHTKEAMLREHVNPSPFAQPSACRALYSNFIVTACLEDYLHLPLSCYHMFYLLRACQLRRTSVCSLWWY</sequence>
<feature type="binding site" evidence="5">
    <location>
        <position position="56"/>
    </location>
    <ligand>
        <name>Ca(2+)</name>
        <dbReference type="ChEBI" id="CHEBI:29108"/>
        <label>1</label>
    </ligand>
</feature>
<dbReference type="AlphaFoldDB" id="A0AAA9S2U4"/>
<feature type="binding site" evidence="5">
    <location>
        <position position="97"/>
    </location>
    <ligand>
        <name>Ca(2+)</name>
        <dbReference type="ChEBI" id="CHEBI:29108"/>
        <label>2</label>
    </ligand>
</feature>
<evidence type="ECO:0000313" key="9">
    <source>
        <dbReference type="Proteomes" id="UP000009136"/>
    </source>
</evidence>
<feature type="binding site" evidence="5">
    <location>
        <position position="58"/>
    </location>
    <ligand>
        <name>Ca(2+)</name>
        <dbReference type="ChEBI" id="CHEBI:29108"/>
        <label>1</label>
    </ligand>
</feature>
<reference evidence="8" key="3">
    <citation type="submission" date="2025-09" db="UniProtKB">
        <authorList>
            <consortium name="Ensembl"/>
        </authorList>
    </citation>
    <scope>IDENTIFICATION</scope>
    <source>
        <strain evidence="8">Hereford</strain>
    </source>
</reference>
<evidence type="ECO:0000256" key="5">
    <source>
        <dbReference type="PIRSR" id="PIRSR608080-1"/>
    </source>
</evidence>
<dbReference type="InterPro" id="IPR002048">
    <property type="entry name" value="EF_hand_dom"/>
</dbReference>
<dbReference type="InterPro" id="IPR018247">
    <property type="entry name" value="EF_Hand_1_Ca_BS"/>
</dbReference>
<evidence type="ECO:0000256" key="4">
    <source>
        <dbReference type="ARBA" id="ARBA00022837"/>
    </source>
</evidence>
<evidence type="ECO:0000313" key="8">
    <source>
        <dbReference type="Ensembl" id="ENSBTAP00000080243.1"/>
    </source>
</evidence>
<accession>A0AAA9S2U4</accession>
<dbReference type="Ensembl" id="ENSBTAT00000119625.1">
    <property type="protein sequence ID" value="ENSBTAP00000080243.1"/>
    <property type="gene ID" value="ENSBTAG00000046943.3"/>
</dbReference>
<comment type="similarity">
    <text evidence="1 6">Belongs to the parvalbumin family.</text>
</comment>
<feature type="binding site" evidence="5">
    <location>
        <position position="63"/>
    </location>
    <ligand>
        <name>Ca(2+)</name>
        <dbReference type="ChEBI" id="CHEBI:29108"/>
        <label>1</label>
    </ligand>
</feature>
<organism evidence="8 9">
    <name type="scientific">Bos taurus</name>
    <name type="common">Bovine</name>
    <dbReference type="NCBI Taxonomy" id="9913"/>
    <lineage>
        <taxon>Eukaryota</taxon>
        <taxon>Metazoa</taxon>
        <taxon>Chordata</taxon>
        <taxon>Craniata</taxon>
        <taxon>Vertebrata</taxon>
        <taxon>Euteleostomi</taxon>
        <taxon>Mammalia</taxon>
        <taxon>Eutheria</taxon>
        <taxon>Laurasiatheria</taxon>
        <taxon>Artiodactyla</taxon>
        <taxon>Ruminantia</taxon>
        <taxon>Pecora</taxon>
        <taxon>Bovidae</taxon>
        <taxon>Bovinae</taxon>
        <taxon>Bos</taxon>
    </lineage>
</organism>
<keyword evidence="9" id="KW-1185">Reference proteome</keyword>
<protein>
    <recommendedName>
        <fullName evidence="6">Parvalbumin</fullName>
    </recommendedName>
</protein>
<comment type="function">
    <text evidence="6">In muscle, parvalbumin is thought to be involved in relaxation after contraction. It binds two calcium ions.</text>
</comment>
<dbReference type="Proteomes" id="UP000009136">
    <property type="component" value="Chromosome 25"/>
</dbReference>
<keyword evidence="3" id="KW-0677">Repeat</keyword>
<feature type="binding site" evidence="5">
    <location>
        <position position="91"/>
    </location>
    <ligand>
        <name>Ca(2+)</name>
        <dbReference type="ChEBI" id="CHEBI:29108"/>
        <label>2</label>
    </ligand>
</feature>
<evidence type="ECO:0000256" key="2">
    <source>
        <dbReference type="ARBA" id="ARBA00022723"/>
    </source>
</evidence>
<evidence type="ECO:0000256" key="3">
    <source>
        <dbReference type="ARBA" id="ARBA00022737"/>
    </source>
</evidence>
<name>A0AAA9S2U4_BOVIN</name>
<dbReference type="GO" id="GO:0005509">
    <property type="term" value="F:calcium ion binding"/>
    <property type="evidence" value="ECO:0007669"/>
    <property type="project" value="UniProtKB-UniRule"/>
</dbReference>
<keyword evidence="4 5" id="KW-0106">Calcium</keyword>
<gene>
    <name evidence="8" type="primary">OCM</name>
</gene>
<dbReference type="SUPFAM" id="SSF47473">
    <property type="entry name" value="EF-hand"/>
    <property type="match status" value="1"/>
</dbReference>
<evidence type="ECO:0000256" key="1">
    <source>
        <dbReference type="ARBA" id="ARBA00009753"/>
    </source>
</evidence>
<dbReference type="FunFam" id="1.10.238.10:FF:000060">
    <property type="entry name" value="Parvalbumin, thymic"/>
    <property type="match status" value="1"/>
</dbReference>
<dbReference type="Gene3D" id="1.10.238.10">
    <property type="entry name" value="EF-hand"/>
    <property type="match status" value="1"/>
</dbReference>
<keyword evidence="2 5" id="KW-0479">Metal-binding</keyword>
<feature type="binding site" evidence="5">
    <location>
        <position position="95"/>
    </location>
    <ligand>
        <name>Ca(2+)</name>
        <dbReference type="ChEBI" id="CHEBI:29108"/>
        <label>2</label>
    </ligand>
</feature>
<dbReference type="GeneTree" id="ENSGT00940000161875"/>
<proteinExistence type="inferred from homology"/>
<feature type="domain" description="EF-hand" evidence="7">
    <location>
        <begin position="39"/>
        <end position="74"/>
    </location>
</feature>
<dbReference type="Pfam" id="PF13499">
    <property type="entry name" value="EF-hand_7"/>
    <property type="match status" value="1"/>
</dbReference>
<evidence type="ECO:0000256" key="6">
    <source>
        <dbReference type="RuleBase" id="RU368048"/>
    </source>
</evidence>
<feature type="binding site" evidence="5">
    <location>
        <position position="54"/>
    </location>
    <ligand>
        <name>Ca(2+)</name>
        <dbReference type="ChEBI" id="CHEBI:29108"/>
        <label>1</label>
    </ligand>
</feature>
<dbReference type="PROSITE" id="PS00018">
    <property type="entry name" value="EF_HAND_1"/>
    <property type="match status" value="1"/>
</dbReference>